<dbReference type="AlphaFoldDB" id="F0T817"/>
<dbReference type="KEGG" id="mel:Metbo_1403"/>
<name>F0T817_METLA</name>
<dbReference type="eggNOG" id="arCOG06468">
    <property type="taxonomic scope" value="Archaea"/>
</dbReference>
<keyword evidence="1" id="KW-0732">Signal</keyword>
<keyword evidence="2" id="KW-1133">Transmembrane helix</keyword>
<dbReference type="EMBL" id="CP002551">
    <property type="protein sequence ID" value="ADZ09643.1"/>
    <property type="molecule type" value="Genomic_DNA"/>
</dbReference>
<reference evidence="4 5" key="2">
    <citation type="journal article" date="2014" name="Int. J. Syst. Evol. Microbiol.">
        <title>Methanobacterium paludis sp. nov. and a novel strain of Methanobacterium lacus isolated from northern peatlands.</title>
        <authorList>
            <person name="Cadillo-Quiroz H."/>
            <person name="Brauer S.L."/>
            <person name="Goodson N."/>
            <person name="Yavitt J.B."/>
            <person name="Zinder S.H."/>
        </authorList>
    </citation>
    <scope>NUCLEOTIDE SEQUENCE [LARGE SCALE GENOMIC DNA]</scope>
    <source>
        <strain evidence="4 5">AL-21</strain>
    </source>
</reference>
<keyword evidence="2" id="KW-0812">Transmembrane</keyword>
<sequence length="311" mass="34916">MNFLDKIKFRRGRGIISIIMEYLNGIKGLKTSKIMLFALVLIGMVLIFSNGMGDASAVSVNDTYKPTISAVDPANNAVGISTSKTVKLTFSEAVKKGNMWIEFKNSKGQAVQFTSNLTGKTLYIKPKSQLAHQTSYTVTLHSGSIKDLAGNGIALYSTKFTTVKATKTYSDGQIKFNYPATWHLDSDLKDGDKILFGMKYYGTLSPQFQLEIQKTPYGMSDQDMEASMIYTEYPKGYTIISKQWYTLNGNRVYEEVCTIKPDKYCPVTLENKEMTIIKNHKIYTFDFTAPLKTFSNSKTDFNTIAQSFKIL</sequence>
<dbReference type="InterPro" id="IPR032812">
    <property type="entry name" value="SbsA_Ig"/>
</dbReference>
<keyword evidence="5" id="KW-1185">Reference proteome</keyword>
<proteinExistence type="predicted"/>
<reference evidence="5" key="1">
    <citation type="submission" date="2011-02" db="EMBL/GenBank/DDBJ databases">
        <title>Complete sequence of Methanobacterium sp. AL-21.</title>
        <authorList>
            <consortium name="US DOE Joint Genome Institute"/>
            <person name="Lucas S."/>
            <person name="Copeland A."/>
            <person name="Lapidus A."/>
            <person name="Cheng J.-F."/>
            <person name="Goodwin L."/>
            <person name="Pitluck S."/>
            <person name="Chertkov O."/>
            <person name="Detter J.C."/>
            <person name="Han C."/>
            <person name="Tapia R."/>
            <person name="Land M."/>
            <person name="Hauser L."/>
            <person name="Kyrpides N."/>
            <person name="Ivanova N."/>
            <person name="Mikhailova N."/>
            <person name="Pagani I."/>
            <person name="Cadillo-Quiroz H."/>
            <person name="Imachi H."/>
            <person name="Zinder S."/>
            <person name="Liu W."/>
            <person name="Woyke T."/>
        </authorList>
    </citation>
    <scope>NUCLEOTIDE SEQUENCE [LARGE SCALE GENOMIC DNA]</scope>
    <source>
        <strain evidence="5">AL-21</strain>
    </source>
</reference>
<dbReference type="Pfam" id="PF13205">
    <property type="entry name" value="Big_5"/>
    <property type="match status" value="1"/>
</dbReference>
<feature type="domain" description="SbsA Ig-like" evidence="3">
    <location>
        <begin position="62"/>
        <end position="162"/>
    </location>
</feature>
<dbReference type="HOGENOM" id="CLU_893153_0_0_2"/>
<organism evidence="4 5">
    <name type="scientific">Methanobacterium lacus (strain AL-21)</name>
    <dbReference type="NCBI Taxonomy" id="877455"/>
    <lineage>
        <taxon>Archaea</taxon>
        <taxon>Methanobacteriati</taxon>
        <taxon>Methanobacteriota</taxon>
        <taxon>Methanomada group</taxon>
        <taxon>Methanobacteria</taxon>
        <taxon>Methanobacteriales</taxon>
        <taxon>Methanobacteriaceae</taxon>
        <taxon>Methanobacterium</taxon>
    </lineage>
</organism>
<keyword evidence="2" id="KW-0472">Membrane</keyword>
<dbReference type="Gene3D" id="3.40.1000.10">
    <property type="entry name" value="Mog1/PsbP, alpha/beta/alpha sandwich"/>
    <property type="match status" value="1"/>
</dbReference>
<evidence type="ECO:0000259" key="3">
    <source>
        <dbReference type="Pfam" id="PF13205"/>
    </source>
</evidence>
<evidence type="ECO:0000313" key="4">
    <source>
        <dbReference type="EMBL" id="ADZ09643.1"/>
    </source>
</evidence>
<dbReference type="Proteomes" id="UP000007490">
    <property type="component" value="Chromosome"/>
</dbReference>
<dbReference type="InterPro" id="IPR014755">
    <property type="entry name" value="Cu-Rt/internalin_Ig-like"/>
</dbReference>
<gene>
    <name evidence="4" type="ordered locus">Metbo_1403</name>
</gene>
<evidence type="ECO:0000256" key="2">
    <source>
        <dbReference type="SAM" id="Phobius"/>
    </source>
</evidence>
<accession>F0T817</accession>
<feature type="transmembrane region" description="Helical" evidence="2">
    <location>
        <begin position="34"/>
        <end position="53"/>
    </location>
</feature>
<dbReference type="Gene3D" id="2.60.40.1220">
    <property type="match status" value="1"/>
</dbReference>
<evidence type="ECO:0000256" key="1">
    <source>
        <dbReference type="ARBA" id="ARBA00022729"/>
    </source>
</evidence>
<protein>
    <recommendedName>
        <fullName evidence="3">SbsA Ig-like domain-containing protein</fullName>
    </recommendedName>
</protein>
<evidence type="ECO:0000313" key="5">
    <source>
        <dbReference type="Proteomes" id="UP000007490"/>
    </source>
</evidence>